<dbReference type="KEGG" id="mbas:ALGA_0120"/>
<keyword evidence="2" id="KW-1185">Reference proteome</keyword>
<dbReference type="Proteomes" id="UP000218267">
    <property type="component" value="Chromosome"/>
</dbReference>
<organism evidence="1 2">
    <name type="scientific">Labilibaculum antarcticum</name>
    <dbReference type="NCBI Taxonomy" id="1717717"/>
    <lineage>
        <taxon>Bacteria</taxon>
        <taxon>Pseudomonadati</taxon>
        <taxon>Bacteroidota</taxon>
        <taxon>Bacteroidia</taxon>
        <taxon>Marinilabiliales</taxon>
        <taxon>Marinifilaceae</taxon>
        <taxon>Labilibaculum</taxon>
    </lineage>
</organism>
<evidence type="ECO:0000313" key="1">
    <source>
        <dbReference type="EMBL" id="BAX78515.1"/>
    </source>
</evidence>
<proteinExistence type="predicted"/>
<reference evidence="2" key="2">
    <citation type="journal article" date="2020" name="Antonie Van Leeuwenhoek">
        <title>Labilibaculum antarcticum sp. nov., a novel facultative anaerobic, psychrotorelant bacterium isolated from marine sediment of Antarctica.</title>
        <authorList>
            <person name="Watanabe M."/>
            <person name="Kojima H."/>
            <person name="Fukui M."/>
        </authorList>
    </citation>
    <scope>NUCLEOTIDE SEQUENCE [LARGE SCALE GENOMIC DNA]</scope>
    <source>
        <strain evidence="2">SPP2</strain>
    </source>
</reference>
<evidence type="ECO:0000313" key="2">
    <source>
        <dbReference type="Proteomes" id="UP000218267"/>
    </source>
</evidence>
<sequence length="62" mass="7549">MFWVSSYYNNWFCDWIIKIVKKPIFSEMIYKIQTNIFDNLLSNVNFVKEKFNDGSRAKRSTE</sequence>
<accession>A0A1Y1CDW1</accession>
<protein>
    <submittedName>
        <fullName evidence="1">Uncharacterized protein</fullName>
    </submittedName>
</protein>
<gene>
    <name evidence="1" type="ORF">ALGA_0120</name>
</gene>
<name>A0A1Y1CDW1_9BACT</name>
<reference evidence="1 2" key="1">
    <citation type="journal article" date="2018" name="Mar. Genomics">
        <title>Complete genome sequence of Marinifilaceae bacterium strain SPP2, isolated from the Antarctic marine sediment.</title>
        <authorList>
            <person name="Watanabe M."/>
            <person name="Kojima H."/>
            <person name="Fukui M."/>
        </authorList>
    </citation>
    <scope>NUCLEOTIDE SEQUENCE [LARGE SCALE GENOMIC DNA]</scope>
    <source>
        <strain evidence="1 2">SPP2</strain>
    </source>
</reference>
<dbReference type="EMBL" id="AP018042">
    <property type="protein sequence ID" value="BAX78515.1"/>
    <property type="molecule type" value="Genomic_DNA"/>
</dbReference>
<dbReference type="AlphaFoldDB" id="A0A1Y1CDW1"/>